<proteinExistence type="predicted"/>
<comment type="caution">
    <text evidence="1">The sequence shown here is derived from an EMBL/GenBank/DDBJ whole genome shotgun (WGS) entry which is preliminary data.</text>
</comment>
<organism evidence="1">
    <name type="scientific">Acinetobacter baumannii</name>
    <dbReference type="NCBI Taxonomy" id="470"/>
    <lineage>
        <taxon>Bacteria</taxon>
        <taxon>Pseudomonadati</taxon>
        <taxon>Pseudomonadota</taxon>
        <taxon>Gammaproteobacteria</taxon>
        <taxon>Moraxellales</taxon>
        <taxon>Moraxellaceae</taxon>
        <taxon>Acinetobacter</taxon>
        <taxon>Acinetobacter calcoaceticus/baumannii complex</taxon>
    </lineage>
</organism>
<dbReference type="AlphaFoldDB" id="A0ABD5DBH9"/>
<dbReference type="EMBL" id="VMBB01000038">
    <property type="protein sequence ID" value="MDR8262427.1"/>
    <property type="molecule type" value="Genomic_DNA"/>
</dbReference>
<evidence type="ECO:0000313" key="1">
    <source>
        <dbReference type="EMBL" id="MDR8262427.1"/>
    </source>
</evidence>
<feature type="non-terminal residue" evidence="1">
    <location>
        <position position="164"/>
    </location>
</feature>
<accession>A0ABD5DBH9</accession>
<name>A0ABD5DBH9_ACIBA</name>
<sequence>MATNWNAVLNNTNNFNDVLAILKKLLALMGDLSTLDSSEVLLRIDEIINSSVADFNEKQIQAFKDLKEAIEVASAAGAGENGWIDTLVLTLTGENLREFNKKTISTLDCIDDLATTLPWPGRTVNVRSVIKDKHLGGGTFVFSADSSKVPDGYIVVAANGGNWV</sequence>
<protein>
    <submittedName>
        <fullName evidence="1">Uncharacterized protein</fullName>
    </submittedName>
</protein>
<gene>
    <name evidence="1" type="ORF">FPK87_18430</name>
</gene>
<reference evidence="1" key="1">
    <citation type="submission" date="2019-07" db="EMBL/GenBank/DDBJ databases">
        <title>Biological characteristics of mucoid Acinetobacter baumannii from a general hospital in China.</title>
        <authorList>
            <person name="Hua X."/>
            <person name="Yu Y."/>
        </authorList>
    </citation>
    <scope>NUCLEOTIDE SEQUENCE [LARGE SCALE GENOMIC DNA]</scope>
    <source>
        <strain evidence="1">N41</strain>
    </source>
</reference>